<keyword evidence="1" id="KW-0560">Oxidoreductase</keyword>
<organism evidence="3 4">
    <name type="scientific">Streptomyces olivoverticillatus</name>
    <dbReference type="NCBI Taxonomy" id="66427"/>
    <lineage>
        <taxon>Bacteria</taxon>
        <taxon>Bacillati</taxon>
        <taxon>Actinomycetota</taxon>
        <taxon>Actinomycetes</taxon>
        <taxon>Kitasatosporales</taxon>
        <taxon>Streptomycetaceae</taxon>
        <taxon>Streptomyces</taxon>
    </lineage>
</organism>
<feature type="domain" description="Fe2OG dioxygenase" evidence="2">
    <location>
        <begin position="138"/>
        <end position="272"/>
    </location>
</feature>
<dbReference type="InterPro" id="IPR044862">
    <property type="entry name" value="Pro_4_hyd_alph_FE2OG_OXY"/>
</dbReference>
<reference evidence="3 4" key="1">
    <citation type="submission" date="2020-08" db="EMBL/GenBank/DDBJ databases">
        <title>Genomic Encyclopedia of Type Strains, Phase III (KMG-III): the genomes of soil and plant-associated and newly described type strains.</title>
        <authorList>
            <person name="Whitman W."/>
        </authorList>
    </citation>
    <scope>NUCLEOTIDE SEQUENCE [LARGE SCALE GENOMIC DNA]</scope>
    <source>
        <strain evidence="3 4">CECT 3266</strain>
    </source>
</reference>
<accession>A0A7W7PKG4</accession>
<dbReference type="Pfam" id="PF13640">
    <property type="entry name" value="2OG-FeII_Oxy_3"/>
    <property type="match status" value="1"/>
</dbReference>
<dbReference type="Proteomes" id="UP000556084">
    <property type="component" value="Unassembled WGS sequence"/>
</dbReference>
<dbReference type="PROSITE" id="PS51471">
    <property type="entry name" value="FE2OG_OXY"/>
    <property type="match status" value="1"/>
</dbReference>
<dbReference type="InterPro" id="IPR005123">
    <property type="entry name" value="Oxoglu/Fe-dep_dioxygenase_dom"/>
</dbReference>
<evidence type="ECO:0000259" key="2">
    <source>
        <dbReference type="PROSITE" id="PS51471"/>
    </source>
</evidence>
<comment type="similarity">
    <text evidence="1">Belongs to the iron/ascorbate-dependent oxidoreductase family.</text>
</comment>
<sequence>MLTAATPAISPFGELANPRVIEAERITRADLLALAHGDAIAIVVRRYCPQDLCERATEQLMKDRLYGEYANVPGVHKWGLNTYEGLSTAEREKRYFNEAVAAVQSLRDAWSPFLSPIDRLRLELQEGWPGGANMEHLDGNPLFVGQARVFQEGNGAIPHQDFLSWELEDLRREARADGKPELLTQMTANLYLQTAEEGGELELWSRGYEHAEYDALRITADSYGLNRDLIPAPAVALKPEAGMLILSHASRIHAVRPSKGRDRAAVSFFIGVRGTDQPLTYWS</sequence>
<keyword evidence="4" id="KW-1185">Reference proteome</keyword>
<dbReference type="Gene3D" id="2.60.120.620">
    <property type="entry name" value="q2cbj1_9rhob like domain"/>
    <property type="match status" value="1"/>
</dbReference>
<comment type="caution">
    <text evidence="3">The sequence shown here is derived from an EMBL/GenBank/DDBJ whole genome shotgun (WGS) entry which is preliminary data.</text>
</comment>
<dbReference type="AlphaFoldDB" id="A0A7W7PKG4"/>
<gene>
    <name evidence="3" type="ORF">FHS39_003265</name>
</gene>
<evidence type="ECO:0000313" key="3">
    <source>
        <dbReference type="EMBL" id="MBB4894231.1"/>
    </source>
</evidence>
<evidence type="ECO:0000256" key="1">
    <source>
        <dbReference type="RuleBase" id="RU003682"/>
    </source>
</evidence>
<keyword evidence="1" id="KW-0479">Metal-binding</keyword>
<dbReference type="GO" id="GO:0016491">
    <property type="term" value="F:oxidoreductase activity"/>
    <property type="evidence" value="ECO:0007669"/>
    <property type="project" value="UniProtKB-KW"/>
</dbReference>
<protein>
    <recommendedName>
        <fullName evidence="2">Fe2OG dioxygenase domain-containing protein</fullName>
    </recommendedName>
</protein>
<proteinExistence type="inferred from homology"/>
<keyword evidence="1" id="KW-0408">Iron</keyword>
<evidence type="ECO:0000313" key="4">
    <source>
        <dbReference type="Proteomes" id="UP000556084"/>
    </source>
</evidence>
<dbReference type="GO" id="GO:0046872">
    <property type="term" value="F:metal ion binding"/>
    <property type="evidence" value="ECO:0007669"/>
    <property type="project" value="UniProtKB-KW"/>
</dbReference>
<dbReference type="RefSeq" id="WP_184350042.1">
    <property type="nucleotide sequence ID" value="NZ_JACHJH010000004.1"/>
</dbReference>
<name>A0A7W7PKG4_9ACTN</name>
<dbReference type="EMBL" id="JACHJH010000004">
    <property type="protein sequence ID" value="MBB4894231.1"/>
    <property type="molecule type" value="Genomic_DNA"/>
</dbReference>